<dbReference type="PANTHER" id="PTHR11188:SF167">
    <property type="entry name" value="ARRESTIN C-TERMINAL-LIKE DOMAIN-CONTAINING PROTEIN-RELATED"/>
    <property type="match status" value="1"/>
</dbReference>
<dbReference type="AlphaFoldDB" id="A0A6J1MEQ4"/>
<dbReference type="GeneID" id="111605110"/>
<dbReference type="InterPro" id="IPR014756">
    <property type="entry name" value="Ig_E-set"/>
</dbReference>
<gene>
    <name evidence="6" type="primary">LOC111605110</name>
</gene>
<proteinExistence type="inferred from homology"/>
<protein>
    <submittedName>
        <fullName evidence="6">Arrestin domain-containing protein 2-like</fullName>
    </submittedName>
</protein>
<dbReference type="RefSeq" id="XP_023179222.2">
    <property type="nucleotide sequence ID" value="XM_023323454.2"/>
</dbReference>
<feature type="region of interest" description="Disordered" evidence="3">
    <location>
        <begin position="368"/>
        <end position="400"/>
    </location>
</feature>
<dbReference type="InterPro" id="IPR011021">
    <property type="entry name" value="Arrestin-like_N"/>
</dbReference>
<dbReference type="SMART" id="SM01017">
    <property type="entry name" value="Arrestin_C"/>
    <property type="match status" value="1"/>
</dbReference>
<accession>A0A6J1MEQ4</accession>
<dbReference type="InterPro" id="IPR050357">
    <property type="entry name" value="Arrestin_domain-protein"/>
</dbReference>
<dbReference type="InterPro" id="IPR011022">
    <property type="entry name" value="Arrestin_C-like"/>
</dbReference>
<dbReference type="OrthoDB" id="2333384at2759"/>
<organism evidence="5 6">
    <name type="scientific">Drosophila hydei</name>
    <name type="common">Fruit fly</name>
    <dbReference type="NCBI Taxonomy" id="7224"/>
    <lineage>
        <taxon>Eukaryota</taxon>
        <taxon>Metazoa</taxon>
        <taxon>Ecdysozoa</taxon>
        <taxon>Arthropoda</taxon>
        <taxon>Hexapoda</taxon>
        <taxon>Insecta</taxon>
        <taxon>Pterygota</taxon>
        <taxon>Neoptera</taxon>
        <taxon>Endopterygota</taxon>
        <taxon>Diptera</taxon>
        <taxon>Brachycera</taxon>
        <taxon>Muscomorpha</taxon>
        <taxon>Ephydroidea</taxon>
        <taxon>Drosophilidae</taxon>
        <taxon>Drosophila</taxon>
    </lineage>
</organism>
<dbReference type="KEGG" id="dhe:111605110"/>
<sequence>MVSFNLSTVCEFKFDRANALFYSGEKITGRIILRTTTPKAITGIYILFVGLAKVAFDETRSSHTTDEMRNERFVSTAVETYTRFEQNLAERGELAAGTHNYSFSIPLPPHCPTSCLGRYGKVSYNLSLVVDRALMKKVFKQPLAVLQHYDLNLHPEMLKPIELTSTRTFWPSSGDVQLSLHIPFGGYVPGQSIDYTLDVDNKSEVNLKAFMMTLIQTYTFKVNTTRRHNTSYKRGERQNEGVTRQTARKIGASYEIPTVPPSTQGPHIIEIGYQLRLTVIFSGLHMKWNITVPITIGTIPLRDSGPPKPSREFIPDAKKISRSHVDRPALYTSETVLLHRPEKISRHSIELVDDKFMPSYTVKALPKAPVKSNACDATPEADSNQDVTVAPSQSPKEPKN</sequence>
<dbReference type="PANTHER" id="PTHR11188">
    <property type="entry name" value="ARRESTIN DOMAIN CONTAINING PROTEIN"/>
    <property type="match status" value="1"/>
</dbReference>
<feature type="domain" description="Arrestin C-terminal-like" evidence="4">
    <location>
        <begin position="172"/>
        <end position="301"/>
    </location>
</feature>
<evidence type="ECO:0000313" key="5">
    <source>
        <dbReference type="Proteomes" id="UP000504633"/>
    </source>
</evidence>
<evidence type="ECO:0000256" key="2">
    <source>
        <dbReference type="ARBA" id="ARBA00022606"/>
    </source>
</evidence>
<dbReference type="GO" id="GO:0005737">
    <property type="term" value="C:cytoplasm"/>
    <property type="evidence" value="ECO:0007669"/>
    <property type="project" value="TreeGrafter"/>
</dbReference>
<dbReference type="Pfam" id="PF00339">
    <property type="entry name" value="Arrestin_N"/>
    <property type="match status" value="1"/>
</dbReference>
<keyword evidence="2" id="KW-0716">Sensory transduction</keyword>
<evidence type="ECO:0000313" key="6">
    <source>
        <dbReference type="RefSeq" id="XP_023179222.2"/>
    </source>
</evidence>
<dbReference type="SUPFAM" id="SSF81296">
    <property type="entry name" value="E set domains"/>
    <property type="match status" value="2"/>
</dbReference>
<keyword evidence="5" id="KW-1185">Reference proteome</keyword>
<dbReference type="Proteomes" id="UP000504633">
    <property type="component" value="Unplaced"/>
</dbReference>
<dbReference type="InterPro" id="IPR014752">
    <property type="entry name" value="Arrestin-like_C"/>
</dbReference>
<dbReference type="Gene3D" id="2.60.40.640">
    <property type="match status" value="2"/>
</dbReference>
<name>A0A6J1MEQ4_DROHY</name>
<dbReference type="OMA" id="SKATWID"/>
<feature type="compositionally biased region" description="Polar residues" evidence="3">
    <location>
        <begin position="381"/>
        <end position="400"/>
    </location>
</feature>
<dbReference type="GO" id="GO:0015031">
    <property type="term" value="P:protein transport"/>
    <property type="evidence" value="ECO:0007669"/>
    <property type="project" value="TreeGrafter"/>
</dbReference>
<reference evidence="6" key="1">
    <citation type="submission" date="2025-08" db="UniProtKB">
        <authorList>
            <consortium name="RefSeq"/>
        </authorList>
    </citation>
    <scope>IDENTIFICATION</scope>
    <source>
        <strain evidence="6">15085-1641.00</strain>
        <tissue evidence="6">Whole body</tissue>
    </source>
</reference>
<evidence type="ECO:0000256" key="1">
    <source>
        <dbReference type="ARBA" id="ARBA00005298"/>
    </source>
</evidence>
<evidence type="ECO:0000259" key="4">
    <source>
        <dbReference type="SMART" id="SM01017"/>
    </source>
</evidence>
<evidence type="ECO:0000256" key="3">
    <source>
        <dbReference type="SAM" id="MobiDB-lite"/>
    </source>
</evidence>
<comment type="similarity">
    <text evidence="1">Belongs to the arrestin family.</text>
</comment>
<dbReference type="Pfam" id="PF02752">
    <property type="entry name" value="Arrestin_C"/>
    <property type="match status" value="1"/>
</dbReference>